<dbReference type="PANTHER" id="PTHR46060">
    <property type="entry name" value="MARINER MOS1 TRANSPOSASE-LIKE PROTEIN"/>
    <property type="match status" value="1"/>
</dbReference>
<dbReference type="Gene3D" id="3.30.420.10">
    <property type="entry name" value="Ribonuclease H-like superfamily/Ribonuclease H"/>
    <property type="match status" value="2"/>
</dbReference>
<evidence type="ECO:0000259" key="2">
    <source>
        <dbReference type="PROSITE" id="PS50009"/>
    </source>
</evidence>
<dbReference type="PROSITE" id="PS50009">
    <property type="entry name" value="RASGEF_CAT"/>
    <property type="match status" value="1"/>
</dbReference>
<dbReference type="InterPro" id="IPR001895">
    <property type="entry name" value="RASGEF_cat_dom"/>
</dbReference>
<dbReference type="InterPro" id="IPR036397">
    <property type="entry name" value="RNaseH_sf"/>
</dbReference>
<name>A0ABY6KDA4_9ARAC</name>
<proteinExistence type="predicted"/>
<evidence type="ECO:0000313" key="3">
    <source>
        <dbReference type="EMBL" id="UYV66822.1"/>
    </source>
</evidence>
<reference evidence="3 4" key="1">
    <citation type="submission" date="2022-01" db="EMBL/GenBank/DDBJ databases">
        <title>A chromosomal length assembly of Cordylochernes scorpioides.</title>
        <authorList>
            <person name="Zeh D."/>
            <person name="Zeh J."/>
        </authorList>
    </citation>
    <scope>NUCLEOTIDE SEQUENCE [LARGE SCALE GENOMIC DNA]</scope>
    <source>
        <strain evidence="3">IN4F17</strain>
        <tissue evidence="3">Whole Body</tissue>
    </source>
</reference>
<dbReference type="InterPro" id="IPR054722">
    <property type="entry name" value="PolX-like_BBD"/>
</dbReference>
<dbReference type="InterPro" id="IPR001888">
    <property type="entry name" value="Transposase_1"/>
</dbReference>
<dbReference type="EMBL" id="CP092866">
    <property type="protein sequence ID" value="UYV66822.1"/>
    <property type="molecule type" value="Genomic_DNA"/>
</dbReference>
<dbReference type="Proteomes" id="UP001235939">
    <property type="component" value="Chromosome 04"/>
</dbReference>
<dbReference type="InterPro" id="IPR036964">
    <property type="entry name" value="RASGEF_cat_dom_sf"/>
</dbReference>
<dbReference type="Pfam" id="PF01359">
    <property type="entry name" value="Transposase_1"/>
    <property type="match status" value="1"/>
</dbReference>
<dbReference type="InterPro" id="IPR038717">
    <property type="entry name" value="Tc1-like_DDE_dom"/>
</dbReference>
<accession>A0ABY6KDA4</accession>
<dbReference type="InterPro" id="IPR023578">
    <property type="entry name" value="Ras_GEF_dom_sf"/>
</dbReference>
<keyword evidence="4" id="KW-1185">Reference proteome</keyword>
<dbReference type="Gene3D" id="1.10.840.10">
    <property type="entry name" value="Ras guanine-nucleotide exchange factors catalytic domain"/>
    <property type="match status" value="1"/>
</dbReference>
<organism evidence="3 4">
    <name type="scientific">Cordylochernes scorpioides</name>
    <dbReference type="NCBI Taxonomy" id="51811"/>
    <lineage>
        <taxon>Eukaryota</taxon>
        <taxon>Metazoa</taxon>
        <taxon>Ecdysozoa</taxon>
        <taxon>Arthropoda</taxon>
        <taxon>Chelicerata</taxon>
        <taxon>Arachnida</taxon>
        <taxon>Pseudoscorpiones</taxon>
        <taxon>Cheliferoidea</taxon>
        <taxon>Chernetidae</taxon>
        <taxon>Cordylochernes</taxon>
    </lineage>
</organism>
<dbReference type="SMART" id="SM00147">
    <property type="entry name" value="RasGEF"/>
    <property type="match status" value="1"/>
</dbReference>
<dbReference type="SUPFAM" id="SSF48366">
    <property type="entry name" value="Ras GEF"/>
    <property type="match status" value="1"/>
</dbReference>
<dbReference type="Pfam" id="PF00617">
    <property type="entry name" value="RasGEF"/>
    <property type="match status" value="1"/>
</dbReference>
<dbReference type="InterPro" id="IPR052709">
    <property type="entry name" value="Transposase-MT_Hybrid"/>
</dbReference>
<protein>
    <submittedName>
        <fullName evidence="3">PLCE1</fullName>
    </submittedName>
</protein>
<gene>
    <name evidence="3" type="ORF">LAZ67_4003001</name>
</gene>
<evidence type="ECO:0000256" key="1">
    <source>
        <dbReference type="PROSITE-ProRule" id="PRU00168"/>
    </source>
</evidence>
<feature type="domain" description="Ras-GEF" evidence="2">
    <location>
        <begin position="754"/>
        <end position="990"/>
    </location>
</feature>
<dbReference type="Pfam" id="PF22936">
    <property type="entry name" value="Pol_BBD"/>
    <property type="match status" value="1"/>
</dbReference>
<dbReference type="Pfam" id="PF13358">
    <property type="entry name" value="DDE_3"/>
    <property type="match status" value="1"/>
</dbReference>
<evidence type="ECO:0000313" key="4">
    <source>
        <dbReference type="Proteomes" id="UP001235939"/>
    </source>
</evidence>
<keyword evidence="1" id="KW-0344">Guanine-nucleotide releasing factor</keyword>
<sequence>MEDQRICIKFCVKNGFKGAEIFWMLQTAYGDAGMSRRRVFECSGRPSTSTTPEKVNKVLELVSKDRRITVREVAEEAGISFGSTQSIMKDILGVRRLNAVLVPKYLTFDQKNARKETASLNLEATTDDPELLKRVITGDETWIYGFDSETTQQGSEWRFKNEPRPKKARKAPSKVKVMLTVFFDYQGIVHHEFQQQGSTITADSYLGVLRRLRKAIRKKRPELWRSKSWILHHDNAPAHTALKISKFLQDHSTSVFPQPPYSPDLVPCDFFLFGKLKKKVKGSEISEHRRDQSGIEEGHEGDPENRLPDVFCRLEKRWLKCIAANGDYFEGDNLNLVRQRKDSGLPIVDYLSGKSVVVLDKTKQLRSGYVIVGCRKVRRSDVFDRIHLSAPLHVLTGKLTTAISAANERRMWTAEWNESVFNDESRFCPQHHDGRIRVWRHRGERILNSCVMHRHTGPAPGIMVWGGIGYHSLTPLVCIAGTLNSQRYISEVLEPVVLPYLQGLPTAIFQQDNARPHVTRIVQRFFVNRQIELLPWLARSPDLSSIENMWSLVAQRLTQITSPAATPDQLWQRVEASWSADQKRKLFHSPLYESELHLKKLYIQTCRHLPAYGCQIFQVKELLRGKTKKKAARLLGIGLERIVLLDSKTLAPARCQLTRELQQWRCARGRGDRLVLEFRATKWSFIVPGPASAPLSAALWEVMQDLDSHFLDDKVLTTRRQLDQESRKSLKPGLDGGSMLYKEELDELMHLLQYPEEVALRLTEAEYPLFYRVPPVQYLRQVTVDLRGESPPSATAPTVQSLIKRFNEVSSWVTHVLISQPTHEDRKAVLSCFLRVAQSCWNLANFNSAMEILAGLKCEKLKPFWLSLGEEPPVLEQLSEWLEPGPPCSPEYREAVDRALAMPQCRVVPFFGSFLADLRAVLHGMPSLVVLLPGSADRALEKNNYKNKNGGYVAKISSWKFRILSVLEGKALAHLLVQDSPKDEAEKAKWIQQDAQAKGNVKRKSIEARNEVSRLQMKKEEKWQEYILRAEKMLENARILGAEIDEEKFTTALIKGLPSKYNIIAMQIDSMDNPTIDNIRRLFELYQERYCNQEKTNIPQLTRYKTNTPNKYQKATIVKEENASEFAKLVKERKNLEQLWILDSGASSHMTSHFEYLEEPQDDKRKIILADNSYIKSQFSGNVKLRDNDNEPFIIKDVLHVPDLNENILSVSKIVEDNKRIIKIYKYQSHNQQSINSVTVCFYEWNKYPNMAISYNHRWFSGRMLACHAGGPDVTRVIKTKGDMCMTEVTCFAANTSFKFILGAVYIHPGASMQDIGMLLWQGLGPYIHNSQKEAYRISDPKDFSITESRNVKFLEDKKGAALLDNDNTTKTQDYSLIEIFENDNSEETHFHCKSQKM</sequence>
<dbReference type="PANTHER" id="PTHR46060:SF1">
    <property type="entry name" value="MARINER MOS1 TRANSPOSASE-LIKE PROTEIN"/>
    <property type="match status" value="1"/>
</dbReference>